<name>A0A5N5DRU7_9PEZI</name>
<dbReference type="CDD" id="cd11065">
    <property type="entry name" value="CYP64-like"/>
    <property type="match status" value="1"/>
</dbReference>
<evidence type="ECO:0000256" key="3">
    <source>
        <dbReference type="ARBA" id="ARBA00023002"/>
    </source>
</evidence>
<accession>A0A5N5DRU7</accession>
<evidence type="ECO:0000256" key="5">
    <source>
        <dbReference type="ARBA" id="ARBA00023033"/>
    </source>
</evidence>
<feature type="binding site" description="axial binding residue" evidence="6">
    <location>
        <position position="410"/>
    </location>
    <ligand>
        <name>heme</name>
        <dbReference type="ChEBI" id="CHEBI:30413"/>
    </ligand>
    <ligandPart>
        <name>Fe</name>
        <dbReference type="ChEBI" id="CHEBI:18248"/>
    </ligandPart>
</feature>
<dbReference type="Gene3D" id="1.10.630.10">
    <property type="entry name" value="Cytochrome P450"/>
    <property type="match status" value="1"/>
</dbReference>
<dbReference type="InterPro" id="IPR017972">
    <property type="entry name" value="Cyt_P450_CS"/>
</dbReference>
<keyword evidence="5 7" id="KW-0503">Monooxygenase</keyword>
<evidence type="ECO:0000313" key="8">
    <source>
        <dbReference type="EMBL" id="KAB2580487.1"/>
    </source>
</evidence>
<evidence type="ECO:0000256" key="2">
    <source>
        <dbReference type="ARBA" id="ARBA00022723"/>
    </source>
</evidence>
<dbReference type="PROSITE" id="PS00086">
    <property type="entry name" value="CYTOCHROME_P450"/>
    <property type="match status" value="1"/>
</dbReference>
<comment type="similarity">
    <text evidence="1 7">Belongs to the cytochrome P450 family.</text>
</comment>
<keyword evidence="3 7" id="KW-0560">Oxidoreductase</keyword>
<sequence>MFNSNIGLTPQINTLRPHLTYTEWSKTYGPVFTVMRGATPVLVVNSAAAAHDIFNKRGQATAGRPSANKVDMVARGGYAPALMTGAPWRSARRMWHAILNVGAARSYLPYQKLEAAKLIADVCDDSTGGAAQWREHVARFSNSVGMTMMNGRRVPTKEDPGIREVMDDLLQISTLQLKTEWMDSIDWVWKLPGRRWWLPPMREAERLGVKHERMLKRHWENAKGWVENGEKFLPNFITAIQQKLKAGWEGLTETEGMEVANELLVAATDTTASSLNNFLAAMALWPDVQRKAQEEIDRVVGPDRLPNEEDSIDLPYTRQCIQELQRWISVAPLALPHATTAPMQLGEYHVPADTIVLLNVHGIHRDPEAYPDPKVFKPERWEGKLETVLSDEQVGARTDLFAFGAGRRVCPGQHVAEQNLFFVISHWLWAFDIQKKKDPVTGKEIDIDMDDVRPGLVNTMNPYEVEVKPRSRERAEWIKANWKKQRETLLDEDEQWLSSPEAVEKIMARTAK</sequence>
<dbReference type="InterPro" id="IPR001128">
    <property type="entry name" value="Cyt_P450"/>
</dbReference>
<evidence type="ECO:0000256" key="1">
    <source>
        <dbReference type="ARBA" id="ARBA00010617"/>
    </source>
</evidence>
<protein>
    <submittedName>
        <fullName evidence="8">Cytochrome P450 monooxygenase atE</fullName>
    </submittedName>
</protein>
<organism evidence="8 9">
    <name type="scientific">Lasiodiplodia theobromae</name>
    <dbReference type="NCBI Taxonomy" id="45133"/>
    <lineage>
        <taxon>Eukaryota</taxon>
        <taxon>Fungi</taxon>
        <taxon>Dikarya</taxon>
        <taxon>Ascomycota</taxon>
        <taxon>Pezizomycotina</taxon>
        <taxon>Dothideomycetes</taxon>
        <taxon>Dothideomycetes incertae sedis</taxon>
        <taxon>Botryosphaeriales</taxon>
        <taxon>Botryosphaeriaceae</taxon>
        <taxon>Lasiodiplodia</taxon>
    </lineage>
</organism>
<dbReference type="PANTHER" id="PTHR46300:SF2">
    <property type="entry name" value="CYTOCHROME P450 MONOOXYGENASE ALNH-RELATED"/>
    <property type="match status" value="1"/>
</dbReference>
<evidence type="ECO:0000256" key="6">
    <source>
        <dbReference type="PIRSR" id="PIRSR602401-1"/>
    </source>
</evidence>
<dbReference type="PANTHER" id="PTHR46300">
    <property type="entry name" value="P450, PUTATIVE (EUROFUNG)-RELATED-RELATED"/>
    <property type="match status" value="1"/>
</dbReference>
<dbReference type="GO" id="GO:0020037">
    <property type="term" value="F:heme binding"/>
    <property type="evidence" value="ECO:0007669"/>
    <property type="project" value="InterPro"/>
</dbReference>
<dbReference type="InterPro" id="IPR036396">
    <property type="entry name" value="Cyt_P450_sf"/>
</dbReference>
<dbReference type="PRINTS" id="PR00463">
    <property type="entry name" value="EP450I"/>
</dbReference>
<dbReference type="SUPFAM" id="SSF48264">
    <property type="entry name" value="Cytochrome P450"/>
    <property type="match status" value="1"/>
</dbReference>
<evidence type="ECO:0000313" key="9">
    <source>
        <dbReference type="Proteomes" id="UP000325902"/>
    </source>
</evidence>
<comment type="caution">
    <text evidence="8">The sequence shown here is derived from an EMBL/GenBank/DDBJ whole genome shotgun (WGS) entry which is preliminary data.</text>
</comment>
<dbReference type="EMBL" id="VCHE01000003">
    <property type="protein sequence ID" value="KAB2580487.1"/>
    <property type="molecule type" value="Genomic_DNA"/>
</dbReference>
<evidence type="ECO:0000256" key="4">
    <source>
        <dbReference type="ARBA" id="ARBA00023004"/>
    </source>
</evidence>
<keyword evidence="6 7" id="KW-0349">Heme</keyword>
<dbReference type="InterPro" id="IPR050364">
    <property type="entry name" value="Cytochrome_P450_fung"/>
</dbReference>
<reference evidence="8 9" key="1">
    <citation type="journal article" date="2019" name="Sci. Rep.">
        <title>A multi-omics analysis of the grapevine pathogen Lasiodiplodia theobromae reveals that temperature affects the expression of virulence- and pathogenicity-related genes.</title>
        <authorList>
            <person name="Felix C."/>
            <person name="Meneses R."/>
            <person name="Goncalves M.F.M."/>
            <person name="Tilleman L."/>
            <person name="Duarte A.S."/>
            <person name="Jorrin-Novo J.V."/>
            <person name="Van de Peer Y."/>
            <person name="Deforce D."/>
            <person name="Van Nieuwerburgh F."/>
            <person name="Esteves A.C."/>
            <person name="Alves A."/>
        </authorList>
    </citation>
    <scope>NUCLEOTIDE SEQUENCE [LARGE SCALE GENOMIC DNA]</scope>
    <source>
        <strain evidence="8 9">LA-SOL3</strain>
    </source>
</reference>
<dbReference type="GO" id="GO:0005506">
    <property type="term" value="F:iron ion binding"/>
    <property type="evidence" value="ECO:0007669"/>
    <property type="project" value="InterPro"/>
</dbReference>
<dbReference type="Proteomes" id="UP000325902">
    <property type="component" value="Unassembled WGS sequence"/>
</dbReference>
<dbReference type="OrthoDB" id="1103324at2759"/>
<keyword evidence="9" id="KW-1185">Reference proteome</keyword>
<proteinExistence type="inferred from homology"/>
<keyword evidence="2 6" id="KW-0479">Metal-binding</keyword>
<dbReference type="AlphaFoldDB" id="A0A5N5DRU7"/>
<gene>
    <name evidence="8" type="primary">atE_2</name>
    <name evidence="8" type="ORF">DBV05_g777</name>
</gene>
<keyword evidence="4 6" id="KW-0408">Iron</keyword>
<dbReference type="Pfam" id="PF00067">
    <property type="entry name" value="p450"/>
    <property type="match status" value="1"/>
</dbReference>
<comment type="cofactor">
    <cofactor evidence="6">
        <name>heme</name>
        <dbReference type="ChEBI" id="CHEBI:30413"/>
    </cofactor>
</comment>
<dbReference type="InterPro" id="IPR002401">
    <property type="entry name" value="Cyt_P450_E_grp-I"/>
</dbReference>
<dbReference type="GO" id="GO:0004497">
    <property type="term" value="F:monooxygenase activity"/>
    <property type="evidence" value="ECO:0007669"/>
    <property type="project" value="UniProtKB-KW"/>
</dbReference>
<dbReference type="GO" id="GO:0016705">
    <property type="term" value="F:oxidoreductase activity, acting on paired donors, with incorporation or reduction of molecular oxygen"/>
    <property type="evidence" value="ECO:0007669"/>
    <property type="project" value="InterPro"/>
</dbReference>
<dbReference type="PRINTS" id="PR00385">
    <property type="entry name" value="P450"/>
</dbReference>
<evidence type="ECO:0000256" key="7">
    <source>
        <dbReference type="RuleBase" id="RU000461"/>
    </source>
</evidence>